<dbReference type="Pfam" id="PF12014">
    <property type="entry name" value="Cyclin_D1_bind"/>
    <property type="match status" value="1"/>
</dbReference>
<reference evidence="4" key="3">
    <citation type="submission" date="2025-09" db="UniProtKB">
        <authorList>
            <consortium name="Ensembl"/>
        </authorList>
    </citation>
    <scope>IDENTIFICATION</scope>
</reference>
<proteinExistence type="predicted"/>
<feature type="compositionally biased region" description="Basic and acidic residues" evidence="3">
    <location>
        <begin position="386"/>
        <end position="400"/>
    </location>
</feature>
<reference evidence="4" key="2">
    <citation type="submission" date="2025-08" db="UniProtKB">
        <authorList>
            <consortium name="Ensembl"/>
        </authorList>
    </citation>
    <scope>IDENTIFICATION</scope>
</reference>
<dbReference type="InterPro" id="IPR045048">
    <property type="entry name" value="FBXO31/39"/>
</dbReference>
<dbReference type="PANTHER" id="PTHR10706:SF130">
    <property type="entry name" value="F-BOX ONLY PROTEIN 31"/>
    <property type="match status" value="1"/>
</dbReference>
<protein>
    <recommendedName>
        <fullName evidence="6">F-box protein 31</fullName>
    </recommendedName>
</protein>
<evidence type="ECO:0000256" key="1">
    <source>
        <dbReference type="ARBA" id="ARBA00004906"/>
    </source>
</evidence>
<evidence type="ECO:0008006" key="6">
    <source>
        <dbReference type="Google" id="ProtNLM"/>
    </source>
</evidence>
<evidence type="ECO:0000313" key="4">
    <source>
        <dbReference type="Ensembl" id="ENSAPLP00000023306.1"/>
    </source>
</evidence>
<dbReference type="Proteomes" id="UP000016666">
    <property type="component" value="Chromosome 12"/>
</dbReference>
<accession>A0A493TBL5</accession>
<dbReference type="GeneTree" id="ENSGT00390000001368"/>
<keyword evidence="5" id="KW-1185">Reference proteome</keyword>
<feature type="compositionally biased region" description="Low complexity" evidence="3">
    <location>
        <begin position="401"/>
        <end position="411"/>
    </location>
</feature>
<sequence>MATSEHPAMLFLSDTLPWLPQSTLPCSLSETPAMAASECPTMFFCDTPPWPPQSAPCCSSATHHHVPLQLHPAMAASVSLHVPLQRRPAMATSWCPSTSPPSNTQLQSPQKQSALFVYQEYGVCENLRKLEITGVSCRDVYAKLLHRYRHILGLWQPDIGPYGGLLNVVVDGLFIIGWMYLPPHDPHVDDPMRFKPLFRIHLMERKCATVECMYGHKGPHNGHIQIVKKDEFSTKCNQTDHHRMSGGRQEEFRTWLREEWGRTLEDIFHEHMQELILMKFIYTSQYDNCLTYRRIYLPPSSPDDLIKPGLFKGTYGSHGLEIVMLSFHGRKAKGTKITGDPNIPAGQQTVEIDLAHPLRLPDIENLRDFSELSRIVLEVQEQVRREEQEEEQRQEGEDRSQQAASQPAAQPQGGGEGAEGEETAAGAEGAAQDKAPASQPFVLPMGVISRNEDYPRTCRVCFYGTGLIAGHGFTSPERTPGVFVLFDDDRFGFIWLELKSFSLYSRIKVSFQNAEAPSREAFDEMLRNIQSLAT</sequence>
<keyword evidence="2" id="KW-0833">Ubl conjugation pathway</keyword>
<name>A0A493TBL5_ANAPP</name>
<dbReference type="AlphaFoldDB" id="A0A493TBL5"/>
<comment type="pathway">
    <text evidence="1">Protein modification; protein ubiquitination.</text>
</comment>
<evidence type="ECO:0000256" key="2">
    <source>
        <dbReference type="ARBA" id="ARBA00022786"/>
    </source>
</evidence>
<feature type="compositionally biased region" description="Low complexity" evidence="3">
    <location>
        <begin position="423"/>
        <end position="437"/>
    </location>
</feature>
<dbReference type="GO" id="GO:0031146">
    <property type="term" value="P:SCF-dependent proteasomal ubiquitin-dependent protein catabolic process"/>
    <property type="evidence" value="ECO:0007669"/>
    <property type="project" value="TreeGrafter"/>
</dbReference>
<evidence type="ECO:0000313" key="5">
    <source>
        <dbReference type="Proteomes" id="UP000016666"/>
    </source>
</evidence>
<reference evidence="4 5" key="1">
    <citation type="submission" date="2017-10" db="EMBL/GenBank/DDBJ databases">
        <title>A new Pekin duck reference genome.</title>
        <authorList>
            <person name="Hou Z.-C."/>
            <person name="Zhou Z.-K."/>
            <person name="Zhu F."/>
            <person name="Hou S.-S."/>
        </authorList>
    </citation>
    <scope>NUCLEOTIDE SEQUENCE [LARGE SCALE GENOMIC DNA]</scope>
</reference>
<dbReference type="GO" id="GO:0016567">
    <property type="term" value="P:protein ubiquitination"/>
    <property type="evidence" value="ECO:0007669"/>
    <property type="project" value="UniProtKB-UniPathway"/>
</dbReference>
<evidence type="ECO:0000256" key="3">
    <source>
        <dbReference type="SAM" id="MobiDB-lite"/>
    </source>
</evidence>
<dbReference type="UniPathway" id="UPA00143"/>
<organism evidence="4 5">
    <name type="scientific">Anas platyrhynchos platyrhynchos</name>
    <name type="common">Northern mallard</name>
    <dbReference type="NCBI Taxonomy" id="8840"/>
    <lineage>
        <taxon>Eukaryota</taxon>
        <taxon>Metazoa</taxon>
        <taxon>Chordata</taxon>
        <taxon>Craniata</taxon>
        <taxon>Vertebrata</taxon>
        <taxon>Euteleostomi</taxon>
        <taxon>Archelosauria</taxon>
        <taxon>Archosauria</taxon>
        <taxon>Dinosauria</taxon>
        <taxon>Saurischia</taxon>
        <taxon>Theropoda</taxon>
        <taxon>Coelurosauria</taxon>
        <taxon>Aves</taxon>
        <taxon>Neognathae</taxon>
        <taxon>Galloanserae</taxon>
        <taxon>Anseriformes</taxon>
        <taxon>Anatidae</taxon>
        <taxon>Anatinae</taxon>
        <taxon>Anas</taxon>
    </lineage>
</organism>
<dbReference type="PANTHER" id="PTHR10706">
    <property type="entry name" value="F-BOX FAMILY PROTEIN"/>
    <property type="match status" value="1"/>
</dbReference>
<feature type="region of interest" description="Disordered" evidence="3">
    <location>
        <begin position="386"/>
        <end position="438"/>
    </location>
</feature>
<dbReference type="Ensembl" id="ENSAPLT00000027677.1">
    <property type="protein sequence ID" value="ENSAPLP00000023306.1"/>
    <property type="gene ID" value="ENSAPLG00000005355.2"/>
</dbReference>
<dbReference type="GO" id="GO:0019005">
    <property type="term" value="C:SCF ubiquitin ligase complex"/>
    <property type="evidence" value="ECO:0007669"/>
    <property type="project" value="TreeGrafter"/>
</dbReference>